<proteinExistence type="predicted"/>
<evidence type="ECO:0000256" key="1">
    <source>
        <dbReference type="SAM" id="MobiDB-lite"/>
    </source>
</evidence>
<feature type="region of interest" description="Disordered" evidence="1">
    <location>
        <begin position="1"/>
        <end position="25"/>
    </location>
</feature>
<sequence length="223" mass="25196">EPTDEPWSEHERHNSNCPHLQDDPSTGNVPVAVTYAFSSALDMGNDLQINCVSRTNNCDWVVSSTTDGHICFFTIEKEFNKTDVIKLDPWSDGLVEHKEKNFPSKQSNKVLTVNCMSTVSRTRGTSRRHSRKQDDKIDYLLIGCDLEYKSSVKPCVLIYKLQQNIKTKMRETTTNKTDSVLNQPTISFGGGKTVKTSDIDKKLTEIINKDLEELQLITPDLGK</sequence>
<protein>
    <submittedName>
        <fullName evidence="3">Uncharacterized protein</fullName>
    </submittedName>
</protein>
<organism evidence="2 3">
    <name type="scientific">Romanomermis culicivorax</name>
    <name type="common">Nematode worm</name>
    <dbReference type="NCBI Taxonomy" id="13658"/>
    <lineage>
        <taxon>Eukaryota</taxon>
        <taxon>Metazoa</taxon>
        <taxon>Ecdysozoa</taxon>
        <taxon>Nematoda</taxon>
        <taxon>Enoplea</taxon>
        <taxon>Dorylaimia</taxon>
        <taxon>Mermithida</taxon>
        <taxon>Mermithoidea</taxon>
        <taxon>Mermithidae</taxon>
        <taxon>Romanomermis</taxon>
    </lineage>
</organism>
<dbReference type="Proteomes" id="UP000887565">
    <property type="component" value="Unplaced"/>
</dbReference>
<dbReference type="WBParaSite" id="nRc.2.0.1.t36905-RA">
    <property type="protein sequence ID" value="nRc.2.0.1.t36905-RA"/>
    <property type="gene ID" value="nRc.2.0.1.g36905"/>
</dbReference>
<dbReference type="SUPFAM" id="SSF57924">
    <property type="entry name" value="Inhibitor of apoptosis (IAP) repeat"/>
    <property type="match status" value="1"/>
</dbReference>
<evidence type="ECO:0000313" key="2">
    <source>
        <dbReference type="Proteomes" id="UP000887565"/>
    </source>
</evidence>
<accession>A0A915KEV0</accession>
<feature type="compositionally biased region" description="Polar residues" evidence="1">
    <location>
        <begin position="15"/>
        <end position="25"/>
    </location>
</feature>
<evidence type="ECO:0000313" key="3">
    <source>
        <dbReference type="WBParaSite" id="nRc.2.0.1.t36905-RA"/>
    </source>
</evidence>
<dbReference type="Gene3D" id="1.10.1170.10">
    <property type="entry name" value="Inhibitor Of Apoptosis Protein (2mihbC-IAP-1), Chain A"/>
    <property type="match status" value="1"/>
</dbReference>
<keyword evidence="2" id="KW-1185">Reference proteome</keyword>
<name>A0A915KEV0_ROMCU</name>
<reference evidence="3" key="1">
    <citation type="submission" date="2022-11" db="UniProtKB">
        <authorList>
            <consortium name="WormBaseParasite"/>
        </authorList>
    </citation>
    <scope>IDENTIFICATION</scope>
</reference>
<dbReference type="AlphaFoldDB" id="A0A915KEV0"/>